<dbReference type="KEGG" id="mgot:MgSA37_03575"/>
<dbReference type="Gene3D" id="1.20.1530.20">
    <property type="match status" value="1"/>
</dbReference>
<evidence type="ECO:0000256" key="3">
    <source>
        <dbReference type="ARBA" id="ARBA00022692"/>
    </source>
</evidence>
<keyword evidence="2" id="KW-0813">Transport</keyword>
<keyword evidence="4" id="KW-1133">Transmembrane helix</keyword>
<dbReference type="GO" id="GO:0016020">
    <property type="term" value="C:membrane"/>
    <property type="evidence" value="ECO:0007669"/>
    <property type="project" value="UniProtKB-SubCell"/>
</dbReference>
<protein>
    <submittedName>
        <fullName evidence="7">High-affinity Na(+)/H(+) antiporter NhaS3</fullName>
    </submittedName>
</protein>
<keyword evidence="8" id="KW-1185">Reference proteome</keyword>
<organism evidence="7 8">
    <name type="scientific">Mucilaginibacter gotjawali</name>
    <dbReference type="NCBI Taxonomy" id="1550579"/>
    <lineage>
        <taxon>Bacteria</taxon>
        <taxon>Pseudomonadati</taxon>
        <taxon>Bacteroidota</taxon>
        <taxon>Sphingobacteriia</taxon>
        <taxon>Sphingobacteriales</taxon>
        <taxon>Sphingobacteriaceae</taxon>
        <taxon>Mucilaginibacter</taxon>
    </lineage>
</organism>
<dbReference type="OrthoDB" id="9793589at2"/>
<dbReference type="GO" id="GO:1902600">
    <property type="term" value="P:proton transmembrane transport"/>
    <property type="evidence" value="ECO:0007669"/>
    <property type="project" value="InterPro"/>
</dbReference>
<evidence type="ECO:0000313" key="8">
    <source>
        <dbReference type="Proteomes" id="UP000218263"/>
    </source>
</evidence>
<evidence type="ECO:0000313" key="7">
    <source>
        <dbReference type="EMBL" id="BAU55391.1"/>
    </source>
</evidence>
<dbReference type="InterPro" id="IPR038770">
    <property type="entry name" value="Na+/solute_symporter_sf"/>
</dbReference>
<keyword evidence="5" id="KW-0406">Ion transport</keyword>
<sequence>MVSKLSSAEVLHFLIIFTIVLVFARLLGELCRKYKQPAIIGEILAGVILGPTILQHYFPELFKNIFLAVPRAYGAFDGLANIGIILLMFVAGFEVDLKQIRRDGKHALSISLTGIIFPFIVGFIAAWFFYQRIFSTGANNQFISAMFFGTALSITALSVITKILMDLDILRTKIGNLVLTSAMIDDFLGWILFSIIMQLMNSGKKEGSYMSVIVVLLFAVFMITVVRWLINKLLSVAHKNLKIGRVITLAICLCLVSAIITEYLGVRAVFGAFLMGVAIGDSEYFTERHKLILHQFTVNIIAPLFFASIGLRLNFVANFDLEVVVIILAIACIAKLIGAGIGSRISGLNRNESIAVAFGMNARGSQEIVLGLLALQAKIIDEKVFEGLVVMTVATVIVSGPVMKYYFLKEERISLPGEKTDDLAPSIVIEE</sequence>
<evidence type="ECO:0000256" key="2">
    <source>
        <dbReference type="ARBA" id="ARBA00022448"/>
    </source>
</evidence>
<keyword evidence="6" id="KW-0472">Membrane</keyword>
<dbReference type="RefSeq" id="WP_096353689.1">
    <property type="nucleotide sequence ID" value="NZ_AP017313.1"/>
</dbReference>
<name>A0A120MYL9_9SPHI</name>
<dbReference type="InterPro" id="IPR006153">
    <property type="entry name" value="Cation/H_exchanger_TM"/>
</dbReference>
<dbReference type="PANTHER" id="PTHR32468">
    <property type="entry name" value="CATION/H + ANTIPORTER"/>
    <property type="match status" value="1"/>
</dbReference>
<dbReference type="EMBL" id="AP017313">
    <property type="protein sequence ID" value="BAU55391.1"/>
    <property type="molecule type" value="Genomic_DNA"/>
</dbReference>
<dbReference type="AlphaFoldDB" id="A0A120MYL9"/>
<evidence type="ECO:0000256" key="4">
    <source>
        <dbReference type="ARBA" id="ARBA00022989"/>
    </source>
</evidence>
<dbReference type="GO" id="GO:0015297">
    <property type="term" value="F:antiporter activity"/>
    <property type="evidence" value="ECO:0007669"/>
    <property type="project" value="InterPro"/>
</dbReference>
<evidence type="ECO:0000256" key="5">
    <source>
        <dbReference type="ARBA" id="ARBA00023065"/>
    </source>
</evidence>
<dbReference type="PANTHER" id="PTHR32468:SF0">
    <property type="entry name" value="K(+)_H(+) ANTIPORTER 1"/>
    <property type="match status" value="1"/>
</dbReference>
<dbReference type="Proteomes" id="UP000218263">
    <property type="component" value="Chromosome"/>
</dbReference>
<reference evidence="7 8" key="1">
    <citation type="submission" date="2015-12" db="EMBL/GenBank/DDBJ databases">
        <title>Genome sequence of Mucilaginibacter gotjawali.</title>
        <authorList>
            <person name="Lee J.S."/>
            <person name="Lee K.C."/>
            <person name="Kim K.K."/>
            <person name="Lee B.W."/>
        </authorList>
    </citation>
    <scope>NUCLEOTIDE SEQUENCE [LARGE SCALE GENOMIC DNA]</scope>
    <source>
        <strain evidence="7 8">SA3-7</strain>
    </source>
</reference>
<evidence type="ECO:0000256" key="1">
    <source>
        <dbReference type="ARBA" id="ARBA00004141"/>
    </source>
</evidence>
<accession>A0A120MYL9</accession>
<evidence type="ECO:0000256" key="6">
    <source>
        <dbReference type="ARBA" id="ARBA00023136"/>
    </source>
</evidence>
<keyword evidence="3" id="KW-0812">Transmembrane</keyword>
<proteinExistence type="predicted"/>
<dbReference type="InterPro" id="IPR050794">
    <property type="entry name" value="CPA2_transporter"/>
</dbReference>
<gene>
    <name evidence="7" type="primary">nhaS3</name>
    <name evidence="7" type="ORF">MgSA37_03575</name>
</gene>
<dbReference type="Pfam" id="PF00999">
    <property type="entry name" value="Na_H_Exchanger"/>
    <property type="match status" value="1"/>
</dbReference>
<comment type="subcellular location">
    <subcellularLocation>
        <location evidence="1">Membrane</location>
        <topology evidence="1">Multi-pass membrane protein</topology>
    </subcellularLocation>
</comment>